<protein>
    <recommendedName>
        <fullName evidence="3">Phosphoribosyltransferase domain-containing protein</fullName>
    </recommendedName>
</protein>
<evidence type="ECO:0008006" key="3">
    <source>
        <dbReference type="Google" id="ProtNLM"/>
    </source>
</evidence>
<proteinExistence type="predicted"/>
<reference evidence="2" key="1">
    <citation type="submission" date="2017-09" db="EMBL/GenBank/DDBJ databases">
        <title>Depth-based differentiation of microbial function through sediment-hosted aquifers and enrichment of novel symbionts in the deep terrestrial subsurface.</title>
        <authorList>
            <person name="Probst A.J."/>
            <person name="Ladd B."/>
            <person name="Jarett J.K."/>
            <person name="Geller-Mcgrath D.E."/>
            <person name="Sieber C.M.K."/>
            <person name="Emerson J.B."/>
            <person name="Anantharaman K."/>
            <person name="Thomas B.C."/>
            <person name="Malmstrom R."/>
            <person name="Stieglmeier M."/>
            <person name="Klingl A."/>
            <person name="Woyke T."/>
            <person name="Ryan C.M."/>
            <person name="Banfield J.F."/>
        </authorList>
    </citation>
    <scope>NUCLEOTIDE SEQUENCE [LARGE SCALE GENOMIC DNA]</scope>
</reference>
<dbReference type="CDD" id="cd06223">
    <property type="entry name" value="PRTases_typeI"/>
    <property type="match status" value="1"/>
</dbReference>
<dbReference type="SUPFAM" id="SSF53271">
    <property type="entry name" value="PRTase-like"/>
    <property type="match status" value="1"/>
</dbReference>
<accession>A0A2M6WSZ7</accession>
<evidence type="ECO:0000313" key="1">
    <source>
        <dbReference type="EMBL" id="PIT95908.1"/>
    </source>
</evidence>
<dbReference type="Proteomes" id="UP000228533">
    <property type="component" value="Unassembled WGS sequence"/>
</dbReference>
<comment type="caution">
    <text evidence="1">The sequence shown here is derived from an EMBL/GenBank/DDBJ whole genome shotgun (WGS) entry which is preliminary data.</text>
</comment>
<sequence>MIQVVVTDQIYGCLSEWSSGRGFALPGRGQVDEIVNKSIANIKKYFGSNTKIIKSYSTRELIPLIKGGVVPIFISSELYRELREELIKKRLQYHDFTVSRTRVPGLDGGFWRGHGKLLGRRSNIQEQISRIKFSIGNAPCLIFDDSLGTGKTLLEIKSIFNENNIPVCGFVVANSLREEGFQLGGQPVYSKYHAKNPRTLGIEMKDFFDIYGSGAGFPHGAYRQMSQLDQYRKTISSQKALGEIEKSNLKVKNKKLLNLRLKNIKYFGELENYQWIELFECLEMPEIDLSVASEGRLSYLYPFYNTSYWGLTREEWVSFSYQQHILSIELYELIQKTSHRSVLIKDVPIYCELSENPNIGVVEYLNKIVELIRENEILKL</sequence>
<dbReference type="InterPro" id="IPR029057">
    <property type="entry name" value="PRTase-like"/>
</dbReference>
<dbReference type="InterPro" id="IPR000836">
    <property type="entry name" value="PRTase_dom"/>
</dbReference>
<dbReference type="EMBL" id="PFAM01000019">
    <property type="protein sequence ID" value="PIT95908.1"/>
    <property type="molecule type" value="Genomic_DNA"/>
</dbReference>
<organism evidence="1 2">
    <name type="scientific">Candidatus Falkowbacteria bacterium CG10_big_fil_rev_8_21_14_0_10_37_14</name>
    <dbReference type="NCBI Taxonomy" id="1974561"/>
    <lineage>
        <taxon>Bacteria</taxon>
        <taxon>Candidatus Falkowiibacteriota</taxon>
    </lineage>
</organism>
<evidence type="ECO:0000313" key="2">
    <source>
        <dbReference type="Proteomes" id="UP000228533"/>
    </source>
</evidence>
<gene>
    <name evidence="1" type="ORF">COT94_03275</name>
</gene>
<name>A0A2M6WSZ7_9BACT</name>
<dbReference type="AlphaFoldDB" id="A0A2M6WSZ7"/>